<dbReference type="Proteomes" id="UP000230233">
    <property type="component" value="Chromosome I"/>
</dbReference>
<feature type="compositionally biased region" description="Polar residues" evidence="1">
    <location>
        <begin position="300"/>
        <end position="313"/>
    </location>
</feature>
<proteinExistence type="predicted"/>
<keyword evidence="2" id="KW-0472">Membrane</keyword>
<dbReference type="AlphaFoldDB" id="A0A2G5VEZ2"/>
<feature type="compositionally biased region" description="Basic and acidic residues" evidence="1">
    <location>
        <begin position="173"/>
        <end position="183"/>
    </location>
</feature>
<gene>
    <name evidence="3" type="primary">Cni-C55C3.3</name>
    <name evidence="3" type="synonym">Cnig_chr_I.g1282</name>
    <name evidence="3" type="ORF">B9Z55_001282</name>
</gene>
<feature type="transmembrane region" description="Helical" evidence="2">
    <location>
        <begin position="27"/>
        <end position="47"/>
    </location>
</feature>
<feature type="compositionally biased region" description="Polar residues" evidence="1">
    <location>
        <begin position="187"/>
        <end position="201"/>
    </location>
</feature>
<evidence type="ECO:0000313" key="4">
    <source>
        <dbReference type="Proteomes" id="UP000230233"/>
    </source>
</evidence>
<sequence>MQNWKLKNDYQNFSKQLVLRSDTMRPLLKFALTAIFGLSIVVAYRLYHVRNRRRGNCNNKKKQPIRKLKRTTPKNSPTSESSTSKQSSPSPKTIVPKKPKDADVSLRPTGSDILHPAPFDNVTGTMTVPRSKEKADDSSSPHSSTTDLSEARISPKPAKNSAENTTDVTVKTGSKEDDKKPKESSSNLDNRPTNKLVGTQTESERKEIEQMPYSFESCATAKFEPAQPQKGSGEKIEDSPSSKVEKKPKEENTEEKKKKRQTIENGSAERSLSEPNTTDVPSGAIIAFGNPVTPLPPIPSQTVTSPLETSSPKITEPSAALIETAVERNAESSISLDTVQSMYKVCRCRKKDRCGLLMDSEAPVYDPNLKLDIPVTKVIPVSFHKYNPPNLMDPPTDGSTEIIELPDSYITPNEDEPDNYLSAMYPMLATMNAAHQHACLINHLIENYEFFE</sequence>
<evidence type="ECO:0000256" key="2">
    <source>
        <dbReference type="SAM" id="Phobius"/>
    </source>
</evidence>
<feature type="compositionally biased region" description="Low complexity" evidence="1">
    <location>
        <begin position="73"/>
        <end position="93"/>
    </location>
</feature>
<keyword evidence="2" id="KW-0812">Transmembrane</keyword>
<keyword evidence="4" id="KW-1185">Reference proteome</keyword>
<evidence type="ECO:0000256" key="1">
    <source>
        <dbReference type="SAM" id="MobiDB-lite"/>
    </source>
</evidence>
<evidence type="ECO:0000313" key="3">
    <source>
        <dbReference type="EMBL" id="PIC50345.1"/>
    </source>
</evidence>
<accession>A0A2G5VEZ2</accession>
<feature type="compositionally biased region" description="Basic residues" evidence="1">
    <location>
        <begin position="55"/>
        <end position="72"/>
    </location>
</feature>
<reference evidence="4" key="1">
    <citation type="submission" date="2017-10" db="EMBL/GenBank/DDBJ databases">
        <title>Rapid genome shrinkage in a self-fertile nematode reveals novel sperm competition proteins.</title>
        <authorList>
            <person name="Yin D."/>
            <person name="Schwarz E.M."/>
            <person name="Thomas C.G."/>
            <person name="Felde R.L."/>
            <person name="Korf I.F."/>
            <person name="Cutter A.D."/>
            <person name="Schartner C.M."/>
            <person name="Ralston E.J."/>
            <person name="Meyer B.J."/>
            <person name="Haag E.S."/>
        </authorList>
    </citation>
    <scope>NUCLEOTIDE SEQUENCE [LARGE SCALE GENOMIC DNA]</scope>
    <source>
        <strain evidence="4">JU1422</strain>
    </source>
</reference>
<keyword evidence="2" id="KW-1133">Transmembrane helix</keyword>
<comment type="caution">
    <text evidence="3">The sequence shown here is derived from an EMBL/GenBank/DDBJ whole genome shotgun (WGS) entry which is preliminary data.</text>
</comment>
<feature type="compositionally biased region" description="Polar residues" evidence="1">
    <location>
        <begin position="263"/>
        <end position="280"/>
    </location>
</feature>
<organism evidence="3 4">
    <name type="scientific">Caenorhabditis nigoni</name>
    <dbReference type="NCBI Taxonomy" id="1611254"/>
    <lineage>
        <taxon>Eukaryota</taxon>
        <taxon>Metazoa</taxon>
        <taxon>Ecdysozoa</taxon>
        <taxon>Nematoda</taxon>
        <taxon>Chromadorea</taxon>
        <taxon>Rhabditida</taxon>
        <taxon>Rhabditina</taxon>
        <taxon>Rhabditomorpha</taxon>
        <taxon>Rhabditoidea</taxon>
        <taxon>Rhabditidae</taxon>
        <taxon>Peloderinae</taxon>
        <taxon>Caenorhabditis</taxon>
    </lineage>
</organism>
<protein>
    <submittedName>
        <fullName evidence="3">Uncharacterized protein</fullName>
    </submittedName>
</protein>
<name>A0A2G5VEZ2_9PELO</name>
<feature type="compositionally biased region" description="Basic and acidic residues" evidence="1">
    <location>
        <begin position="232"/>
        <end position="256"/>
    </location>
</feature>
<feature type="compositionally biased region" description="Basic and acidic residues" evidence="1">
    <location>
        <begin position="130"/>
        <end position="139"/>
    </location>
</feature>
<feature type="region of interest" description="Disordered" evidence="1">
    <location>
        <begin position="55"/>
        <end position="314"/>
    </location>
</feature>
<dbReference type="OrthoDB" id="5850025at2759"/>
<dbReference type="EMBL" id="PDUG01000001">
    <property type="protein sequence ID" value="PIC50345.1"/>
    <property type="molecule type" value="Genomic_DNA"/>
</dbReference>
<feature type="compositionally biased region" description="Polar residues" evidence="1">
    <location>
        <begin position="161"/>
        <end position="172"/>
    </location>
</feature>